<dbReference type="EMBL" id="JALLPJ020001362">
    <property type="protein sequence ID" value="KAL3767595.1"/>
    <property type="molecule type" value="Genomic_DNA"/>
</dbReference>
<dbReference type="Gene3D" id="1.25.40.10">
    <property type="entry name" value="Tetratricopeptide repeat domain"/>
    <property type="match status" value="1"/>
</dbReference>
<accession>A0ABD3N4G1</accession>
<gene>
    <name evidence="4" type="ORF">ACHAWO_003274</name>
</gene>
<feature type="coiled-coil region" evidence="2">
    <location>
        <begin position="234"/>
        <end position="265"/>
    </location>
</feature>
<keyword evidence="1" id="KW-0802">TPR repeat</keyword>
<dbReference type="InterPro" id="IPR011990">
    <property type="entry name" value="TPR-like_helical_dom_sf"/>
</dbReference>
<dbReference type="PROSITE" id="PS50005">
    <property type="entry name" value="TPR"/>
    <property type="match status" value="1"/>
</dbReference>
<feature type="repeat" description="TPR" evidence="1">
    <location>
        <begin position="51"/>
        <end position="84"/>
    </location>
</feature>
<dbReference type="PANTHER" id="PTHR46014">
    <property type="entry name" value="TETRATRICOPEPTIDE REPEAT PROTEIN 1"/>
    <property type="match status" value="1"/>
</dbReference>
<evidence type="ECO:0000313" key="5">
    <source>
        <dbReference type="Proteomes" id="UP001530400"/>
    </source>
</evidence>
<dbReference type="SMART" id="SM00028">
    <property type="entry name" value="TPR"/>
    <property type="match status" value="3"/>
</dbReference>
<name>A0ABD3N4G1_9STRA</name>
<dbReference type="SUPFAM" id="SSF48452">
    <property type="entry name" value="TPR-like"/>
    <property type="match status" value="1"/>
</dbReference>
<protein>
    <recommendedName>
        <fullName evidence="6">Tetratricopeptide repeat protein 1</fullName>
    </recommendedName>
</protein>
<feature type="region of interest" description="Disordered" evidence="3">
    <location>
        <begin position="27"/>
        <end position="61"/>
    </location>
</feature>
<keyword evidence="5" id="KW-1185">Reference proteome</keyword>
<dbReference type="PANTHER" id="PTHR46014:SF1">
    <property type="entry name" value="TETRATRICOPEPTIDE REPEAT PROTEIN 1"/>
    <property type="match status" value="1"/>
</dbReference>
<dbReference type="InterPro" id="IPR052769">
    <property type="entry name" value="TPR_domain_protein"/>
</dbReference>
<evidence type="ECO:0000313" key="4">
    <source>
        <dbReference type="EMBL" id="KAL3767595.1"/>
    </source>
</evidence>
<sequence>MSSSTKFDSEGFDLSASNNSNAIYEIGGGITANDQSSPAADSPPLEPTAESERLKELGNDHFRQGNHLDAFDYYTDAIEAAPYGEGIGPRGDELLRLQREFNEAKRQRNIERHRLETRRGGRDDDGDDEDKKDDNNNSNKDDHDKTTQEEEFDPPRHIYGHKLAVYHANRAATLLHMNRLDEAIDDCTISLLYNPTYTKAYLRRSTAHERNSDTESALLDTTAAYKLQPCSSTKKQMDRLQKIEAERLEKLKEETMGKLKELGNSILGNFGLSLDNFQAVQDPKTGGYSISFNQNK</sequence>
<comment type="caution">
    <text evidence="4">The sequence shown here is derived from an EMBL/GenBank/DDBJ whole genome shotgun (WGS) entry which is preliminary data.</text>
</comment>
<feature type="region of interest" description="Disordered" evidence="3">
    <location>
        <begin position="108"/>
        <end position="155"/>
    </location>
</feature>
<keyword evidence="2" id="KW-0175">Coiled coil</keyword>
<evidence type="ECO:0000256" key="3">
    <source>
        <dbReference type="SAM" id="MobiDB-lite"/>
    </source>
</evidence>
<proteinExistence type="predicted"/>
<feature type="compositionally biased region" description="Basic and acidic residues" evidence="3">
    <location>
        <begin position="108"/>
        <end position="123"/>
    </location>
</feature>
<dbReference type="AlphaFoldDB" id="A0ABD3N4G1"/>
<feature type="compositionally biased region" description="Basic and acidic residues" evidence="3">
    <location>
        <begin position="132"/>
        <end position="155"/>
    </location>
</feature>
<reference evidence="4 5" key="1">
    <citation type="submission" date="2024-10" db="EMBL/GenBank/DDBJ databases">
        <title>Updated reference genomes for cyclostephanoid diatoms.</title>
        <authorList>
            <person name="Roberts W.R."/>
            <person name="Alverson A.J."/>
        </authorList>
    </citation>
    <scope>NUCLEOTIDE SEQUENCE [LARGE SCALE GENOMIC DNA]</scope>
    <source>
        <strain evidence="4 5">AJA010-31</strain>
    </source>
</reference>
<feature type="compositionally biased region" description="Basic and acidic residues" evidence="3">
    <location>
        <begin position="50"/>
        <end position="61"/>
    </location>
</feature>
<evidence type="ECO:0000256" key="2">
    <source>
        <dbReference type="SAM" id="Coils"/>
    </source>
</evidence>
<dbReference type="InterPro" id="IPR019734">
    <property type="entry name" value="TPR_rpt"/>
</dbReference>
<evidence type="ECO:0008006" key="6">
    <source>
        <dbReference type="Google" id="ProtNLM"/>
    </source>
</evidence>
<evidence type="ECO:0000256" key="1">
    <source>
        <dbReference type="PROSITE-ProRule" id="PRU00339"/>
    </source>
</evidence>
<dbReference type="Proteomes" id="UP001530400">
    <property type="component" value="Unassembled WGS sequence"/>
</dbReference>
<organism evidence="4 5">
    <name type="scientific">Cyclotella atomus</name>
    <dbReference type="NCBI Taxonomy" id="382360"/>
    <lineage>
        <taxon>Eukaryota</taxon>
        <taxon>Sar</taxon>
        <taxon>Stramenopiles</taxon>
        <taxon>Ochrophyta</taxon>
        <taxon>Bacillariophyta</taxon>
        <taxon>Coscinodiscophyceae</taxon>
        <taxon>Thalassiosirophycidae</taxon>
        <taxon>Stephanodiscales</taxon>
        <taxon>Stephanodiscaceae</taxon>
        <taxon>Cyclotella</taxon>
    </lineage>
</organism>